<dbReference type="SUPFAM" id="SSF56281">
    <property type="entry name" value="Metallo-hydrolase/oxidoreductase"/>
    <property type="match status" value="1"/>
</dbReference>
<proteinExistence type="predicted"/>
<dbReference type="AlphaFoldDB" id="A0A0A7G243"/>
<evidence type="ECO:0000313" key="1">
    <source>
        <dbReference type="EMBL" id="AIY85091.1"/>
    </source>
</evidence>
<dbReference type="KEGG" id="cbv:U729_1309"/>
<dbReference type="RefSeq" id="WP_052139480.1">
    <property type="nucleotide sequence ID" value="NZ_CP006905.1"/>
</dbReference>
<organism evidence="1 2">
    <name type="scientific">Clostridium baratii str. Sullivan</name>
    <dbReference type="NCBI Taxonomy" id="1415775"/>
    <lineage>
        <taxon>Bacteria</taxon>
        <taxon>Bacillati</taxon>
        <taxon>Bacillota</taxon>
        <taxon>Clostridia</taxon>
        <taxon>Eubacteriales</taxon>
        <taxon>Clostridiaceae</taxon>
        <taxon>Clostridium</taxon>
    </lineage>
</organism>
<dbReference type="PANTHER" id="PTHR42967">
    <property type="entry name" value="METAL DEPENDENT HYDROLASE"/>
    <property type="match status" value="1"/>
</dbReference>
<dbReference type="Gene3D" id="3.60.15.10">
    <property type="entry name" value="Ribonuclease Z/Hydroxyacylglutathione hydrolase-like"/>
    <property type="match status" value="1"/>
</dbReference>
<dbReference type="eggNOG" id="COG2220">
    <property type="taxonomic scope" value="Bacteria"/>
</dbReference>
<dbReference type="PANTHER" id="PTHR42967:SF1">
    <property type="entry name" value="MBL FOLD METALLO-HYDROLASE"/>
    <property type="match status" value="1"/>
</dbReference>
<accession>A0A0A7G243</accession>
<dbReference type="EMBL" id="CP006905">
    <property type="protein sequence ID" value="AIY85091.1"/>
    <property type="molecule type" value="Genomic_DNA"/>
</dbReference>
<dbReference type="STRING" id="1561.NPD11_1685"/>
<dbReference type="InterPro" id="IPR036866">
    <property type="entry name" value="RibonucZ/Hydroxyglut_hydro"/>
</dbReference>
<dbReference type="Proteomes" id="UP000030635">
    <property type="component" value="Chromosome"/>
</dbReference>
<dbReference type="Pfam" id="PF13483">
    <property type="entry name" value="Lactamase_B_3"/>
    <property type="match status" value="1"/>
</dbReference>
<protein>
    <submittedName>
        <fullName evidence="1">Beta-lactamase superfamily domain protein</fullName>
    </submittedName>
</protein>
<name>A0A0A7G243_9CLOT</name>
<sequence>MDITWLCNSTFLIKNSMGKRILIDPLNRLFSHNIDNIKPNIITISNFSPGVFTMPNIDPSTTLITSSGEYVTDFCKIIGYDTFSDHFKGAKRGNNIIYVYEIDNLRLCHLGYLGEDLSDDILKKIGEIDILFIPVGGHINLNGIEAFNLYKKINPKIVIPMNYKHSLSSFLFSGPQDFLLLTRNSYKIKTDSFNISKDTILQTGSSVVLKPIKAI</sequence>
<dbReference type="OrthoDB" id="9789133at2"/>
<gene>
    <name evidence="1" type="ORF">U729_1309</name>
</gene>
<evidence type="ECO:0000313" key="2">
    <source>
        <dbReference type="Proteomes" id="UP000030635"/>
    </source>
</evidence>
<reference evidence="1 2" key="1">
    <citation type="journal article" date="2015" name="Infect. Genet. Evol.">
        <title>Genomic sequences of six botulinum neurotoxin-producing strains representing three clostridial species illustrate the mobility and diversity of botulinum neurotoxin genes.</title>
        <authorList>
            <person name="Smith T.J."/>
            <person name="Hill K.K."/>
            <person name="Xie G."/>
            <person name="Foley B.T."/>
            <person name="Williamson C.H."/>
            <person name="Foster J.T."/>
            <person name="Johnson S.L."/>
            <person name="Chertkov O."/>
            <person name="Teshima H."/>
            <person name="Gibbons H.S."/>
            <person name="Johnsky L.A."/>
            <person name="Karavis M.A."/>
            <person name="Smith L.A."/>
        </authorList>
    </citation>
    <scope>NUCLEOTIDE SEQUENCE [LARGE SCALE GENOMIC DNA]</scope>
    <source>
        <strain evidence="1">Sullivan</strain>
    </source>
</reference>
<dbReference type="HOGENOM" id="CLU_070010_3_0_9"/>
<keyword evidence="2" id="KW-1185">Reference proteome</keyword>